<dbReference type="RefSeq" id="WP_144306322.1">
    <property type="nucleotide sequence ID" value="NZ_QMIF01000011.1"/>
</dbReference>
<dbReference type="SUPFAM" id="SSF82866">
    <property type="entry name" value="Multidrug efflux transporter AcrB transmembrane domain"/>
    <property type="match status" value="2"/>
</dbReference>
<keyword evidence="3" id="KW-0813">Transport</keyword>
<dbReference type="NCBIfam" id="NF000282">
    <property type="entry name" value="RND_permease_1"/>
    <property type="match status" value="1"/>
</dbReference>
<feature type="transmembrane region" description="Helical" evidence="10">
    <location>
        <begin position="439"/>
        <end position="459"/>
    </location>
</feature>
<evidence type="ECO:0000256" key="9">
    <source>
        <dbReference type="SAM" id="MobiDB-lite"/>
    </source>
</evidence>
<protein>
    <submittedName>
        <fullName evidence="12">Hydrophobe/amphiphile efflux-1 family RND transporter</fullName>
    </submittedName>
</protein>
<evidence type="ECO:0000256" key="8">
    <source>
        <dbReference type="ARBA" id="ARBA00023136"/>
    </source>
</evidence>
<comment type="subcellular location">
    <subcellularLocation>
        <location evidence="1">Cell inner membrane</location>
        <topology evidence="1">Multi-pass membrane protein</topology>
    </subcellularLocation>
</comment>
<feature type="transmembrane region" description="Helical" evidence="10">
    <location>
        <begin position="924"/>
        <end position="949"/>
    </location>
</feature>
<evidence type="ECO:0000256" key="2">
    <source>
        <dbReference type="ARBA" id="ARBA00010942"/>
    </source>
</evidence>
<sequence length="1078" mass="116309">MIRFFIHRPIFAAVVSIVITLVGVISILNLPVAQYPEISPPTVSVSATYTGANAEVVADTVATPIEQQINGAEDMLYMSSISANDGSMSLSVTFDIGRDLDLATVDVQNRLSLANPQLPEDVTRSGVTVLKQSPDILAVVSLTSPGGEYDSLFLTNYASINIADALARIKGVGNVQVFGAGDYSMRIWLDPGKMADLGLTVSDIANAINEQNVQAPAGQIGMPPVPEGQVFQYAVQVKGRLSNADEFLNIVLRSNPDGSMVRIKDVGSVELGSLAYNNFSRLNGQDTCSILIYQLPGANALETVKEVRATMEQLAVQFPSGVSYSVPYDTTLFVNASIQEVMQTLYEALFLVLLVVFVFLQNWRATLIPMVTVPVSLVGTFLFFTLLDFSINTLSLFGIVLAIGLVVDDAIVVVEAVQRIMDEEGLSPKEATIKAMDEVSGAIIGTSLVLIAVFVPVAFMGGITGRLYQQFALTLAVSVAISTLNALTLSPALCSLLLKPKYKARGPLGWFFDKFNAIFEWVTRGYLAGVRGAMRMALLTLAVLGVLIFGCLGLIEKLPTGFVPDEDQGYFMATIQLPPASSLQRNDEVMRHIEDKMKELDGVEYLIALGGLNLLNGSSSSYSSSMFVVLKPWGERQSPELSINALMQKTRAMFSNYNDAVISVFNPPPIRGMGNAGGFTFELQDRTGQGIGKLAETSQKFMQAAMQRPEIGVIFTSFNAHVPQIKVDVDREKAKTLGVPVQDIFSALQTFLGGYYVNDFNRFGRTYRVMLQAKPEFRRQVDQVGSFYVRAQDGSMIPLSTLTHPQSITGPEYVQHFNLYQTVEINGASAPGYSSGQALDALKEVAAENLPQGYSFAWSGLSFQEIQQGGQAVVAFGLAVLMVVLFLSALYESWLVPWAVILCVPVAIFGAMFGQLLRGLDNNVYAQIGLVMLIGLAAKNAILIVEFAMMRRSQGLTVREAAVDAAHLRFRPILMTSFAFILGVLPLVLASGAGAASRHSLGTSVFAGMLFATVLGTFFIPTLYTSIEWLRGNRDKKGKKNGKDAGADAETPPATPEASSDASPQAPSDTPEDEPSGA</sequence>
<dbReference type="FunFam" id="1.20.1640.10:FF:000001">
    <property type="entry name" value="Efflux pump membrane transporter"/>
    <property type="match status" value="1"/>
</dbReference>
<feature type="transmembrane region" description="Helical" evidence="10">
    <location>
        <begin position="898"/>
        <end position="918"/>
    </location>
</feature>
<dbReference type="Gene3D" id="3.30.70.1320">
    <property type="entry name" value="Multidrug efflux transporter AcrB pore domain like"/>
    <property type="match status" value="1"/>
</dbReference>
<feature type="compositionally biased region" description="Basic and acidic residues" evidence="9">
    <location>
        <begin position="1034"/>
        <end position="1046"/>
    </location>
</feature>
<feature type="domain" description="SSD" evidence="11">
    <location>
        <begin position="370"/>
        <end position="496"/>
    </location>
</feature>
<proteinExistence type="inferred from homology"/>
<dbReference type="GO" id="GO:0042910">
    <property type="term" value="F:xenobiotic transmembrane transporter activity"/>
    <property type="evidence" value="ECO:0007669"/>
    <property type="project" value="TreeGrafter"/>
</dbReference>
<dbReference type="GO" id="GO:0009636">
    <property type="term" value="P:response to toxic substance"/>
    <property type="evidence" value="ECO:0007669"/>
    <property type="project" value="UniProtKB-ARBA"/>
</dbReference>
<feature type="region of interest" description="Disordered" evidence="9">
    <location>
        <begin position="1034"/>
        <end position="1078"/>
    </location>
</feature>
<evidence type="ECO:0000256" key="3">
    <source>
        <dbReference type="ARBA" id="ARBA00022448"/>
    </source>
</evidence>
<evidence type="ECO:0000256" key="1">
    <source>
        <dbReference type="ARBA" id="ARBA00004429"/>
    </source>
</evidence>
<organism evidence="12 13">
    <name type="scientific">Oceanidesulfovibrio marinus</name>
    <dbReference type="NCBI Taxonomy" id="370038"/>
    <lineage>
        <taxon>Bacteria</taxon>
        <taxon>Pseudomonadati</taxon>
        <taxon>Thermodesulfobacteriota</taxon>
        <taxon>Desulfovibrionia</taxon>
        <taxon>Desulfovibrionales</taxon>
        <taxon>Desulfovibrionaceae</taxon>
        <taxon>Oceanidesulfovibrio</taxon>
    </lineage>
</organism>
<dbReference type="OrthoDB" id="9759330at2"/>
<evidence type="ECO:0000313" key="13">
    <source>
        <dbReference type="Proteomes" id="UP000434052"/>
    </source>
</evidence>
<keyword evidence="5" id="KW-0997">Cell inner membrane</keyword>
<dbReference type="AlphaFoldDB" id="A0A6P1ZH02"/>
<dbReference type="Pfam" id="PF00873">
    <property type="entry name" value="ACR_tran"/>
    <property type="match status" value="1"/>
</dbReference>
<dbReference type="Proteomes" id="UP000434052">
    <property type="component" value="Unassembled WGS sequence"/>
</dbReference>
<feature type="compositionally biased region" description="Low complexity" evidence="9">
    <location>
        <begin position="1048"/>
        <end position="1069"/>
    </location>
</feature>
<dbReference type="Gene3D" id="3.30.70.1430">
    <property type="entry name" value="Multidrug efflux transporter AcrB pore domain"/>
    <property type="match status" value="2"/>
</dbReference>
<evidence type="ECO:0000256" key="4">
    <source>
        <dbReference type="ARBA" id="ARBA00022475"/>
    </source>
</evidence>
<evidence type="ECO:0000256" key="5">
    <source>
        <dbReference type="ARBA" id="ARBA00022519"/>
    </source>
</evidence>
<feature type="transmembrane region" description="Helical" evidence="10">
    <location>
        <begin position="536"/>
        <end position="555"/>
    </location>
</feature>
<dbReference type="SUPFAM" id="SSF82714">
    <property type="entry name" value="Multidrug efflux transporter AcrB TolC docking domain, DN and DC subdomains"/>
    <property type="match status" value="2"/>
</dbReference>
<dbReference type="Gene3D" id="1.20.1640.10">
    <property type="entry name" value="Multidrug efflux transporter AcrB transmembrane domain"/>
    <property type="match status" value="2"/>
</dbReference>
<reference evidence="12 13" key="1">
    <citation type="submission" date="2018-06" db="EMBL/GenBank/DDBJ databases">
        <title>Complete genome of Desulfovibrio marinus P48SEP.</title>
        <authorList>
            <person name="Crispim J.S."/>
            <person name="Vidigal P.M.P."/>
            <person name="Silva L.C.F."/>
            <person name="Araujo L.C."/>
            <person name="Laguardia C.N."/>
            <person name="Dias R.S."/>
            <person name="Sousa M.P."/>
            <person name="Paula S.O."/>
            <person name="Silva C."/>
        </authorList>
    </citation>
    <scope>NUCLEOTIDE SEQUENCE [LARGE SCALE GENOMIC DNA]</scope>
    <source>
        <strain evidence="12 13">P48SEP</strain>
    </source>
</reference>
<feature type="transmembrane region" description="Helical" evidence="10">
    <location>
        <begin position="872"/>
        <end position="891"/>
    </location>
</feature>
<feature type="transmembrane region" description="Helical" evidence="10">
    <location>
        <begin position="12"/>
        <end position="32"/>
    </location>
</feature>
<dbReference type="InterPro" id="IPR027463">
    <property type="entry name" value="AcrB_DN_DC_subdom"/>
</dbReference>
<gene>
    <name evidence="12" type="ORF">DQK91_15640</name>
</gene>
<feature type="transmembrane region" description="Helical" evidence="10">
    <location>
        <begin position="367"/>
        <end position="387"/>
    </location>
</feature>
<dbReference type="FunFam" id="3.30.70.1430:FF:000001">
    <property type="entry name" value="Efflux pump membrane transporter"/>
    <property type="match status" value="1"/>
</dbReference>
<dbReference type="NCBIfam" id="TIGR00915">
    <property type="entry name" value="2A0602"/>
    <property type="match status" value="1"/>
</dbReference>
<feature type="transmembrane region" description="Helical" evidence="10">
    <location>
        <begin position="970"/>
        <end position="993"/>
    </location>
</feature>
<feature type="transmembrane region" description="Helical" evidence="10">
    <location>
        <begin position="341"/>
        <end position="360"/>
    </location>
</feature>
<dbReference type="GO" id="GO:0005886">
    <property type="term" value="C:plasma membrane"/>
    <property type="evidence" value="ECO:0007669"/>
    <property type="project" value="UniProtKB-SubCell"/>
</dbReference>
<dbReference type="PANTHER" id="PTHR32063">
    <property type="match status" value="1"/>
</dbReference>
<dbReference type="GO" id="GO:0015562">
    <property type="term" value="F:efflux transmembrane transporter activity"/>
    <property type="evidence" value="ECO:0007669"/>
    <property type="project" value="InterPro"/>
</dbReference>
<dbReference type="InterPro" id="IPR001036">
    <property type="entry name" value="Acrflvin-R"/>
</dbReference>
<dbReference type="PANTHER" id="PTHR32063:SF11">
    <property type="entry name" value="CATION OR DRUG EFFLUX SYSTEM PROTEIN"/>
    <property type="match status" value="1"/>
</dbReference>
<dbReference type="SUPFAM" id="SSF82693">
    <property type="entry name" value="Multidrug efflux transporter AcrB pore domain, PN1, PN2, PC1 and PC2 subdomains"/>
    <property type="match status" value="4"/>
</dbReference>
<dbReference type="InterPro" id="IPR004764">
    <property type="entry name" value="MdtF-like"/>
</dbReference>
<dbReference type="PROSITE" id="PS50156">
    <property type="entry name" value="SSD"/>
    <property type="match status" value="1"/>
</dbReference>
<feature type="transmembrane region" description="Helical" evidence="10">
    <location>
        <begin position="471"/>
        <end position="498"/>
    </location>
</feature>
<dbReference type="InterPro" id="IPR000731">
    <property type="entry name" value="SSD"/>
</dbReference>
<evidence type="ECO:0000313" key="12">
    <source>
        <dbReference type="EMBL" id="TVM32311.1"/>
    </source>
</evidence>
<comment type="similarity">
    <text evidence="2">Belongs to the resistance-nodulation-cell division (RND) (TC 2.A.6) family.</text>
</comment>
<dbReference type="Gene3D" id="3.30.70.1440">
    <property type="entry name" value="Multidrug efflux transporter AcrB pore domain"/>
    <property type="match status" value="1"/>
</dbReference>
<keyword evidence="7 10" id="KW-1133">Transmembrane helix</keyword>
<comment type="caution">
    <text evidence="12">The sequence shown here is derived from an EMBL/GenBank/DDBJ whole genome shotgun (WGS) entry which is preliminary data.</text>
</comment>
<keyword evidence="8 10" id="KW-0472">Membrane</keyword>
<feature type="transmembrane region" description="Helical" evidence="10">
    <location>
        <begin position="1005"/>
        <end position="1030"/>
    </location>
</feature>
<evidence type="ECO:0000256" key="6">
    <source>
        <dbReference type="ARBA" id="ARBA00022692"/>
    </source>
</evidence>
<dbReference type="Gene3D" id="3.30.2090.10">
    <property type="entry name" value="Multidrug efflux transporter AcrB TolC docking domain, DN and DC subdomains"/>
    <property type="match status" value="2"/>
</dbReference>
<accession>A0A6P1ZH02</accession>
<feature type="transmembrane region" description="Helical" evidence="10">
    <location>
        <begin position="393"/>
        <end position="418"/>
    </location>
</feature>
<keyword evidence="6 10" id="KW-0812">Transmembrane</keyword>
<dbReference type="PRINTS" id="PR00702">
    <property type="entry name" value="ACRIFLAVINRP"/>
</dbReference>
<evidence type="ECO:0000256" key="10">
    <source>
        <dbReference type="SAM" id="Phobius"/>
    </source>
</evidence>
<name>A0A6P1ZH02_9BACT</name>
<evidence type="ECO:0000256" key="7">
    <source>
        <dbReference type="ARBA" id="ARBA00022989"/>
    </source>
</evidence>
<evidence type="ECO:0000259" key="11">
    <source>
        <dbReference type="PROSITE" id="PS50156"/>
    </source>
</evidence>
<dbReference type="EMBL" id="QMIF01000011">
    <property type="protein sequence ID" value="TVM32311.1"/>
    <property type="molecule type" value="Genomic_DNA"/>
</dbReference>
<keyword evidence="4" id="KW-1003">Cell membrane</keyword>